<dbReference type="Pfam" id="PF18317">
    <property type="entry name" value="SDH_C"/>
    <property type="match status" value="1"/>
</dbReference>
<evidence type="ECO:0000259" key="1">
    <source>
        <dbReference type="Pfam" id="PF08501"/>
    </source>
</evidence>
<reference evidence="3" key="1">
    <citation type="submission" date="2022-11" db="EMBL/GenBank/DDBJ databases">
        <authorList>
            <person name="Petersen C."/>
        </authorList>
    </citation>
    <scope>NUCLEOTIDE SEQUENCE</scope>
    <source>
        <strain evidence="3">IBT 26290</strain>
    </source>
</reference>
<accession>A0A9W9IHP9</accession>
<dbReference type="Proteomes" id="UP001149163">
    <property type="component" value="Unassembled WGS sequence"/>
</dbReference>
<dbReference type="InterPro" id="IPR041121">
    <property type="entry name" value="SDH_C"/>
</dbReference>
<dbReference type="GO" id="GO:0019632">
    <property type="term" value="P:shikimate metabolic process"/>
    <property type="evidence" value="ECO:0007669"/>
    <property type="project" value="TreeGrafter"/>
</dbReference>
<proteinExistence type="predicted"/>
<feature type="domain" description="SDH C-terminal" evidence="2">
    <location>
        <begin position="244"/>
        <end position="273"/>
    </location>
</feature>
<dbReference type="InterPro" id="IPR022893">
    <property type="entry name" value="Shikimate_DH_fam"/>
</dbReference>
<reference evidence="3" key="2">
    <citation type="journal article" date="2023" name="IMA Fungus">
        <title>Comparative genomic study of the Penicillium genus elucidates a diverse pangenome and 15 lateral gene transfer events.</title>
        <authorList>
            <person name="Petersen C."/>
            <person name="Sorensen T."/>
            <person name="Nielsen M.R."/>
            <person name="Sondergaard T.E."/>
            <person name="Sorensen J.L."/>
            <person name="Fitzpatrick D.A."/>
            <person name="Frisvad J.C."/>
            <person name="Nielsen K.L."/>
        </authorList>
    </citation>
    <scope>NUCLEOTIDE SEQUENCE</scope>
    <source>
        <strain evidence="3">IBT 26290</strain>
    </source>
</reference>
<dbReference type="InterPro" id="IPR036291">
    <property type="entry name" value="NAD(P)-bd_dom_sf"/>
</dbReference>
<dbReference type="AlphaFoldDB" id="A0A9W9IHP9"/>
<dbReference type="RefSeq" id="XP_056547454.1">
    <property type="nucleotide sequence ID" value="XM_056683848.1"/>
</dbReference>
<gene>
    <name evidence="3" type="ORF">N7482_001723</name>
</gene>
<evidence type="ECO:0000313" key="3">
    <source>
        <dbReference type="EMBL" id="KAJ5175846.1"/>
    </source>
</evidence>
<dbReference type="GeneID" id="81423024"/>
<feature type="domain" description="Shikimate dehydrogenase substrate binding N-terminal" evidence="1">
    <location>
        <begin position="19"/>
        <end position="99"/>
    </location>
</feature>
<comment type="caution">
    <text evidence="3">The sequence shown here is derived from an EMBL/GenBank/DDBJ whole genome shotgun (WGS) entry which is preliminary data.</text>
</comment>
<dbReference type="SUPFAM" id="SSF51735">
    <property type="entry name" value="NAD(P)-binding Rossmann-fold domains"/>
    <property type="match status" value="1"/>
</dbReference>
<evidence type="ECO:0000313" key="4">
    <source>
        <dbReference type="Proteomes" id="UP001149163"/>
    </source>
</evidence>
<dbReference type="Gene3D" id="3.40.50.720">
    <property type="entry name" value="NAD(P)-binding Rossmann-like Domain"/>
    <property type="match status" value="1"/>
</dbReference>
<dbReference type="InterPro" id="IPR013708">
    <property type="entry name" value="Shikimate_DH-bd_N"/>
</dbReference>
<dbReference type="GO" id="GO:0009423">
    <property type="term" value="P:chorismate biosynthetic process"/>
    <property type="evidence" value="ECO:0007669"/>
    <property type="project" value="TreeGrafter"/>
</dbReference>
<dbReference type="PANTHER" id="PTHR21089">
    <property type="entry name" value="SHIKIMATE DEHYDROGENASE"/>
    <property type="match status" value="1"/>
</dbReference>
<sequence>MAQSKSSSDSAVAPKNFYIFGSGISFSISPTIHNAGFLHYDLPHKYAIRESTSIDEVAGLILDEQFGGASVTMPHKLHVHKLCTDQTETARLIGAINTLIVNHNGNERIITGDNTDWSGLHRIIPTAKGRPCHWSRGASRAALYAMHRAGLQHIYLVNRTPATAEKVKQDFNSVFKITVLRSLHELPQNPDVIVGTVPAETTNESQFVSIFGPRGLCIDMSYKPRQTPLLTVARRNEGWSEATGVDVLLAQAYDQFYLWTGCEPPRGKMIEAIAEHERGKAKVTTGGSL</sequence>
<dbReference type="EMBL" id="JAPQKN010000001">
    <property type="protein sequence ID" value="KAJ5175846.1"/>
    <property type="molecule type" value="Genomic_DNA"/>
</dbReference>
<dbReference type="GO" id="GO:0004764">
    <property type="term" value="F:shikimate 3-dehydrogenase (NADP+) activity"/>
    <property type="evidence" value="ECO:0007669"/>
    <property type="project" value="InterPro"/>
</dbReference>
<dbReference type="Pfam" id="PF08501">
    <property type="entry name" value="Shikimate_dh_N"/>
    <property type="match status" value="1"/>
</dbReference>
<organism evidence="3 4">
    <name type="scientific">Penicillium canariense</name>
    <dbReference type="NCBI Taxonomy" id="189055"/>
    <lineage>
        <taxon>Eukaryota</taxon>
        <taxon>Fungi</taxon>
        <taxon>Dikarya</taxon>
        <taxon>Ascomycota</taxon>
        <taxon>Pezizomycotina</taxon>
        <taxon>Eurotiomycetes</taxon>
        <taxon>Eurotiomycetidae</taxon>
        <taxon>Eurotiales</taxon>
        <taxon>Aspergillaceae</taxon>
        <taxon>Penicillium</taxon>
    </lineage>
</organism>
<dbReference type="OrthoDB" id="204377at2759"/>
<dbReference type="PANTHER" id="PTHR21089:SF26">
    <property type="entry name" value="AROM POLYPEPTIDE, PUTATIVE-RELATED"/>
    <property type="match status" value="1"/>
</dbReference>
<evidence type="ECO:0000259" key="2">
    <source>
        <dbReference type="Pfam" id="PF18317"/>
    </source>
</evidence>
<protein>
    <submittedName>
        <fullName evidence="3">Shikimate / quinate 5-dehydrogenase protein</fullName>
    </submittedName>
</protein>
<dbReference type="CDD" id="cd01065">
    <property type="entry name" value="NAD_bind_Shikimate_DH"/>
    <property type="match status" value="1"/>
</dbReference>
<name>A0A9W9IHP9_9EURO</name>
<keyword evidence="4" id="KW-1185">Reference proteome</keyword>
<dbReference type="InterPro" id="IPR046346">
    <property type="entry name" value="Aminoacid_DH-like_N_sf"/>
</dbReference>
<dbReference type="SUPFAM" id="SSF53223">
    <property type="entry name" value="Aminoacid dehydrogenase-like, N-terminal domain"/>
    <property type="match status" value="1"/>
</dbReference>
<dbReference type="Gene3D" id="3.40.50.10860">
    <property type="entry name" value="Leucine Dehydrogenase, chain A, domain 1"/>
    <property type="match status" value="1"/>
</dbReference>